<sequence length="125" mass="13633">MKEIPETILKAFAEDREGVCCLATASTEGVPNVVYVGIVGHCAEGFFVANNYFNKTKTNLEANPHASLLFLTKERKAYQIKGTVSFHTEGPVYDAMKAINPDKYPGHSAALFTVESIYSGAEQLV</sequence>
<comment type="caution">
    <text evidence="2">The sequence shown here is derived from an EMBL/GenBank/DDBJ whole genome shotgun (WGS) entry which is preliminary data.</text>
</comment>
<gene>
    <name evidence="2" type="ORF">H5P28_12595</name>
</gene>
<dbReference type="RefSeq" id="WP_185676061.1">
    <property type="nucleotide sequence ID" value="NZ_JACHVB010000035.1"/>
</dbReference>
<keyword evidence="3" id="KW-1185">Reference proteome</keyword>
<dbReference type="SUPFAM" id="SSF50475">
    <property type="entry name" value="FMN-binding split barrel"/>
    <property type="match status" value="1"/>
</dbReference>
<evidence type="ECO:0000259" key="1">
    <source>
        <dbReference type="Pfam" id="PF01243"/>
    </source>
</evidence>
<name>A0A842HGE6_9BACT</name>
<dbReference type="Gene3D" id="2.30.110.10">
    <property type="entry name" value="Electron Transport, Fmn-binding Protein, Chain A"/>
    <property type="match status" value="1"/>
</dbReference>
<proteinExistence type="predicted"/>
<evidence type="ECO:0000313" key="3">
    <source>
        <dbReference type="Proteomes" id="UP000546464"/>
    </source>
</evidence>
<dbReference type="Pfam" id="PF01243">
    <property type="entry name" value="PNPOx_N"/>
    <property type="match status" value="1"/>
</dbReference>
<dbReference type="InterPro" id="IPR011576">
    <property type="entry name" value="Pyridox_Oxase_N"/>
</dbReference>
<dbReference type="InterPro" id="IPR012349">
    <property type="entry name" value="Split_barrel_FMN-bd"/>
</dbReference>
<protein>
    <submittedName>
        <fullName evidence="2">Pyridoxamine 5'-phosphate oxidase family protein</fullName>
    </submittedName>
</protein>
<accession>A0A842HGE6</accession>
<feature type="domain" description="Pyridoxamine 5'-phosphate oxidase N-terminal" evidence="1">
    <location>
        <begin position="16"/>
        <end position="96"/>
    </location>
</feature>
<evidence type="ECO:0000313" key="2">
    <source>
        <dbReference type="EMBL" id="MBC2595098.1"/>
    </source>
</evidence>
<organism evidence="2 3">
    <name type="scientific">Ruficoccus amylovorans</name>
    <dbReference type="NCBI Taxonomy" id="1804625"/>
    <lineage>
        <taxon>Bacteria</taxon>
        <taxon>Pseudomonadati</taxon>
        <taxon>Verrucomicrobiota</taxon>
        <taxon>Opitutia</taxon>
        <taxon>Puniceicoccales</taxon>
        <taxon>Cerasicoccaceae</taxon>
        <taxon>Ruficoccus</taxon>
    </lineage>
</organism>
<dbReference type="PANTHER" id="PTHR40660:SF1">
    <property type="entry name" value="5'-PHOSPHATE OXIDASE PUTATIVE DOMAIN-CONTAINING PROTEIN-RELATED"/>
    <property type="match status" value="1"/>
</dbReference>
<reference evidence="2 3" key="1">
    <citation type="submission" date="2020-07" db="EMBL/GenBank/DDBJ databases">
        <authorList>
            <person name="Feng X."/>
        </authorList>
    </citation>
    <scope>NUCLEOTIDE SEQUENCE [LARGE SCALE GENOMIC DNA]</scope>
    <source>
        <strain evidence="2 3">JCM31066</strain>
    </source>
</reference>
<dbReference type="EMBL" id="JACHVB010000035">
    <property type="protein sequence ID" value="MBC2595098.1"/>
    <property type="molecule type" value="Genomic_DNA"/>
</dbReference>
<dbReference type="AlphaFoldDB" id="A0A842HGE6"/>
<dbReference type="PANTHER" id="PTHR40660">
    <property type="entry name" value="5'-PHOSPHATE OXIDASE PUTATIVE DOMAIN-CONTAINING PROTEIN-RELATED"/>
    <property type="match status" value="1"/>
</dbReference>
<dbReference type="Proteomes" id="UP000546464">
    <property type="component" value="Unassembled WGS sequence"/>
</dbReference>